<accession>A0AAD5RED7</accession>
<dbReference type="InterPro" id="IPR011993">
    <property type="entry name" value="PH-like_dom_sf"/>
</dbReference>
<dbReference type="PANTHER" id="PTHR21636:SF2">
    <property type="entry name" value="PROTEIN DOK-7"/>
    <property type="match status" value="1"/>
</dbReference>
<reference evidence="1" key="1">
    <citation type="submission" date="2021-06" db="EMBL/GenBank/DDBJ databases">
        <title>Parelaphostrongylus tenuis whole genome reference sequence.</title>
        <authorList>
            <person name="Garwood T.J."/>
            <person name="Larsen P.A."/>
            <person name="Fountain-Jones N.M."/>
            <person name="Garbe J.R."/>
            <person name="Macchietto M.G."/>
            <person name="Kania S.A."/>
            <person name="Gerhold R.W."/>
            <person name="Richards J.E."/>
            <person name="Wolf T.M."/>
        </authorList>
    </citation>
    <scope>NUCLEOTIDE SEQUENCE</scope>
    <source>
        <strain evidence="1">MNPRO001-30</strain>
        <tissue evidence="1">Meninges</tissue>
    </source>
</reference>
<protein>
    <recommendedName>
        <fullName evidence="3">PH domain-containing protein</fullName>
    </recommendedName>
</protein>
<evidence type="ECO:0008006" key="3">
    <source>
        <dbReference type="Google" id="ProtNLM"/>
    </source>
</evidence>
<name>A0AAD5RED7_PARTN</name>
<dbReference type="InterPro" id="IPR037746">
    <property type="entry name" value="Dok-7"/>
</dbReference>
<evidence type="ECO:0000313" key="2">
    <source>
        <dbReference type="Proteomes" id="UP001196413"/>
    </source>
</evidence>
<evidence type="ECO:0000313" key="1">
    <source>
        <dbReference type="EMBL" id="KAJ1374682.1"/>
    </source>
</evidence>
<gene>
    <name evidence="1" type="ORF">KIN20_037427</name>
</gene>
<sequence>MKERVDLNSNGLCIESTGRVLKNGKWVKRYILCKKPTDISAPILYVYKSKKSRKCNNSKVSLVLKNYVGFESGFELNKCTHTLALLTLEDIVVLSFLHPESLILWETWLKSTCGSSTCFYMQLQHAPQGSQFSSILFKEVRCHLHKGLHHYLSKKNSEGDWMPDYRDTKTE</sequence>
<dbReference type="PANTHER" id="PTHR21636">
    <property type="entry name" value="PROTEIN DOK-7"/>
    <property type="match status" value="1"/>
</dbReference>
<dbReference type="Proteomes" id="UP001196413">
    <property type="component" value="Unassembled WGS sequence"/>
</dbReference>
<comment type="caution">
    <text evidence="1">The sequence shown here is derived from an EMBL/GenBank/DDBJ whole genome shotgun (WGS) entry which is preliminary data.</text>
</comment>
<dbReference type="EMBL" id="JAHQIW010007478">
    <property type="protein sequence ID" value="KAJ1374682.1"/>
    <property type="molecule type" value="Genomic_DNA"/>
</dbReference>
<dbReference type="GO" id="GO:0007528">
    <property type="term" value="P:neuromuscular junction development"/>
    <property type="evidence" value="ECO:0007669"/>
    <property type="project" value="TreeGrafter"/>
</dbReference>
<organism evidence="1 2">
    <name type="scientific">Parelaphostrongylus tenuis</name>
    <name type="common">Meningeal worm</name>
    <dbReference type="NCBI Taxonomy" id="148309"/>
    <lineage>
        <taxon>Eukaryota</taxon>
        <taxon>Metazoa</taxon>
        <taxon>Ecdysozoa</taxon>
        <taxon>Nematoda</taxon>
        <taxon>Chromadorea</taxon>
        <taxon>Rhabditida</taxon>
        <taxon>Rhabditina</taxon>
        <taxon>Rhabditomorpha</taxon>
        <taxon>Strongyloidea</taxon>
        <taxon>Metastrongylidae</taxon>
        <taxon>Parelaphostrongylus</taxon>
    </lineage>
</organism>
<proteinExistence type="predicted"/>
<dbReference type="GO" id="GO:0019901">
    <property type="term" value="F:protein kinase binding"/>
    <property type="evidence" value="ECO:0007669"/>
    <property type="project" value="InterPro"/>
</dbReference>
<dbReference type="SUPFAM" id="SSF50729">
    <property type="entry name" value="PH domain-like"/>
    <property type="match status" value="1"/>
</dbReference>
<dbReference type="AlphaFoldDB" id="A0AAD5RED7"/>
<keyword evidence="2" id="KW-1185">Reference proteome</keyword>
<dbReference type="Gene3D" id="2.30.29.30">
    <property type="entry name" value="Pleckstrin-homology domain (PH domain)/Phosphotyrosine-binding domain (PTB)"/>
    <property type="match status" value="1"/>
</dbReference>